<name>A0ABS5PPB2_9FIRM</name>
<organism evidence="4 5">
    <name type="scientific">Fusibacter paucivorans</name>
    <dbReference type="NCBI Taxonomy" id="76009"/>
    <lineage>
        <taxon>Bacteria</taxon>
        <taxon>Bacillati</taxon>
        <taxon>Bacillota</taxon>
        <taxon>Clostridia</taxon>
        <taxon>Eubacteriales</taxon>
        <taxon>Eubacteriales Family XII. Incertae Sedis</taxon>
        <taxon>Fusibacter</taxon>
    </lineage>
</organism>
<comment type="caution">
    <text evidence="4">The sequence shown here is derived from an EMBL/GenBank/DDBJ whole genome shotgun (WGS) entry which is preliminary data.</text>
</comment>
<evidence type="ECO:0000256" key="1">
    <source>
        <dbReference type="ARBA" id="ARBA00023125"/>
    </source>
</evidence>
<dbReference type="Gene3D" id="1.10.357.10">
    <property type="entry name" value="Tetracycline Repressor, domain 2"/>
    <property type="match status" value="1"/>
</dbReference>
<dbReference type="InterPro" id="IPR001647">
    <property type="entry name" value="HTH_TetR"/>
</dbReference>
<feature type="DNA-binding region" description="H-T-H motif" evidence="2">
    <location>
        <begin position="32"/>
        <end position="51"/>
    </location>
</feature>
<dbReference type="Proteomes" id="UP000746471">
    <property type="component" value="Unassembled WGS sequence"/>
</dbReference>
<evidence type="ECO:0000256" key="2">
    <source>
        <dbReference type="PROSITE-ProRule" id="PRU00335"/>
    </source>
</evidence>
<dbReference type="InterPro" id="IPR039532">
    <property type="entry name" value="TetR_C_Firmicutes"/>
</dbReference>
<dbReference type="RefSeq" id="WP_213236748.1">
    <property type="nucleotide sequence ID" value="NZ_JAHBCL010000014.1"/>
</dbReference>
<reference evidence="4 5" key="1">
    <citation type="submission" date="2021-05" db="EMBL/GenBank/DDBJ databases">
        <title>Fusibacter ferrireducens sp. nov., an anaerobic, sulfur- and Fe-reducing bacterium isolated from the mangrove sediment.</title>
        <authorList>
            <person name="Qiu D."/>
        </authorList>
    </citation>
    <scope>NUCLEOTIDE SEQUENCE [LARGE SCALE GENOMIC DNA]</scope>
    <source>
        <strain evidence="4 5">DSM 12116</strain>
    </source>
</reference>
<feature type="domain" description="HTH tetR-type" evidence="3">
    <location>
        <begin position="9"/>
        <end position="69"/>
    </location>
</feature>
<gene>
    <name evidence="4" type="ORF">KHM83_09370</name>
</gene>
<dbReference type="InterPro" id="IPR009057">
    <property type="entry name" value="Homeodomain-like_sf"/>
</dbReference>
<dbReference type="EMBL" id="JAHBCL010000014">
    <property type="protein sequence ID" value="MBS7526886.1"/>
    <property type="molecule type" value="Genomic_DNA"/>
</dbReference>
<dbReference type="PANTHER" id="PTHR43479:SF7">
    <property type="entry name" value="TETR-FAMILY TRANSCRIPTIONAL REGULATOR"/>
    <property type="match status" value="1"/>
</dbReference>
<dbReference type="SUPFAM" id="SSF46689">
    <property type="entry name" value="Homeodomain-like"/>
    <property type="match status" value="1"/>
</dbReference>
<evidence type="ECO:0000313" key="5">
    <source>
        <dbReference type="Proteomes" id="UP000746471"/>
    </source>
</evidence>
<accession>A0ABS5PPB2</accession>
<keyword evidence="5" id="KW-1185">Reference proteome</keyword>
<evidence type="ECO:0000259" key="3">
    <source>
        <dbReference type="PROSITE" id="PS50977"/>
    </source>
</evidence>
<keyword evidence="1 2" id="KW-0238">DNA-binding</keyword>
<dbReference type="Pfam" id="PF14278">
    <property type="entry name" value="TetR_C_8"/>
    <property type="match status" value="1"/>
</dbReference>
<evidence type="ECO:0000313" key="4">
    <source>
        <dbReference type="EMBL" id="MBS7526886.1"/>
    </source>
</evidence>
<dbReference type="PANTHER" id="PTHR43479">
    <property type="entry name" value="ACREF/ENVCD OPERON REPRESSOR-RELATED"/>
    <property type="match status" value="1"/>
</dbReference>
<dbReference type="PROSITE" id="PS50977">
    <property type="entry name" value="HTH_TETR_2"/>
    <property type="match status" value="1"/>
</dbReference>
<sequence>MTQENQRVRLTKRLLKDSLMAMLKTESIYAISIRELCENAGINRSTFYKHYGSQFEVLAEMEKEVLMGIEAELTDKKNALKDRSSTSQDNLTRIIQFIDQNLELFKMLVNSNVDPEFPVKLLYLPIIKAQLENLMPENHAKVDPNYYYDFIVYGGYSILQRWINKEQREAPEEMARTMLQIFNNLIDLSD</sequence>
<dbReference type="InterPro" id="IPR050624">
    <property type="entry name" value="HTH-type_Tx_Regulator"/>
</dbReference>
<protein>
    <submittedName>
        <fullName evidence="4">TetR/AcrR family transcriptional regulator C-terminal domain-containing protein</fullName>
    </submittedName>
</protein>
<proteinExistence type="predicted"/>